<dbReference type="InterPro" id="IPR001680">
    <property type="entry name" value="WD40_rpt"/>
</dbReference>
<dbReference type="AlphaFoldDB" id="A0A8X6K9Q2"/>
<proteinExistence type="predicted"/>
<dbReference type="Gene3D" id="2.130.10.10">
    <property type="entry name" value="YVTN repeat-like/Quinoprotein amine dehydrogenase"/>
    <property type="match status" value="2"/>
</dbReference>
<organism evidence="6 7">
    <name type="scientific">Trichonephila clavata</name>
    <name type="common">Joro spider</name>
    <name type="synonym">Nephila clavata</name>
    <dbReference type="NCBI Taxonomy" id="2740835"/>
    <lineage>
        <taxon>Eukaryota</taxon>
        <taxon>Metazoa</taxon>
        <taxon>Ecdysozoa</taxon>
        <taxon>Arthropoda</taxon>
        <taxon>Chelicerata</taxon>
        <taxon>Arachnida</taxon>
        <taxon>Araneae</taxon>
        <taxon>Araneomorphae</taxon>
        <taxon>Entelegynae</taxon>
        <taxon>Araneoidea</taxon>
        <taxon>Nephilidae</taxon>
        <taxon>Trichonephila</taxon>
    </lineage>
</organism>
<dbReference type="PANTHER" id="PTHR14091">
    <property type="entry name" value="PERIODIC TRYPTOPHAN PROTEIN 1"/>
    <property type="match status" value="1"/>
</dbReference>
<feature type="compositionally biased region" description="Basic and acidic residues" evidence="5">
    <location>
        <begin position="271"/>
        <end position="282"/>
    </location>
</feature>
<keyword evidence="1" id="KW-0597">Phosphoprotein</keyword>
<dbReference type="PROSITE" id="PS50082">
    <property type="entry name" value="WD_REPEATS_2"/>
    <property type="match status" value="2"/>
</dbReference>
<dbReference type="PROSITE" id="PS50294">
    <property type="entry name" value="WD_REPEATS_REGION"/>
    <property type="match status" value="2"/>
</dbReference>
<evidence type="ECO:0000256" key="3">
    <source>
        <dbReference type="ARBA" id="ARBA00022737"/>
    </source>
</evidence>
<dbReference type="InterPro" id="IPR036322">
    <property type="entry name" value="WD40_repeat_dom_sf"/>
</dbReference>
<keyword evidence="7" id="KW-1185">Reference proteome</keyword>
<dbReference type="Proteomes" id="UP000887116">
    <property type="component" value="Unassembled WGS sequence"/>
</dbReference>
<dbReference type="PROSITE" id="PS00678">
    <property type="entry name" value="WD_REPEATS_1"/>
    <property type="match status" value="2"/>
</dbReference>
<evidence type="ECO:0000313" key="6">
    <source>
        <dbReference type="EMBL" id="GFQ67191.1"/>
    </source>
</evidence>
<accession>A0A8X6K9Q2</accession>
<keyword evidence="2 4" id="KW-0853">WD repeat</keyword>
<protein>
    <submittedName>
        <fullName evidence="6">Periodic tryptophan protein 1 homolog</fullName>
    </submittedName>
</protein>
<dbReference type="SUPFAM" id="SSF50978">
    <property type="entry name" value="WD40 repeat-like"/>
    <property type="match status" value="1"/>
</dbReference>
<comment type="caution">
    <text evidence="6">The sequence shown here is derived from an EMBL/GenBank/DDBJ whole genome shotgun (WGS) entry which is preliminary data.</text>
</comment>
<dbReference type="GO" id="GO:0005634">
    <property type="term" value="C:nucleus"/>
    <property type="evidence" value="ECO:0007669"/>
    <property type="project" value="TreeGrafter"/>
</dbReference>
<gene>
    <name evidence="6" type="primary">Pwp1</name>
    <name evidence="6" type="ORF">TNCT_480061</name>
</gene>
<name>A0A8X6K9Q2_TRICU</name>
<feature type="region of interest" description="Disordered" evidence="5">
    <location>
        <begin position="256"/>
        <end position="294"/>
    </location>
</feature>
<feature type="repeat" description="WD" evidence="4">
    <location>
        <begin position="37"/>
        <end position="79"/>
    </location>
</feature>
<feature type="compositionally biased region" description="Basic residues" evidence="5">
    <location>
        <begin position="283"/>
        <end position="294"/>
    </location>
</feature>
<evidence type="ECO:0000256" key="4">
    <source>
        <dbReference type="PROSITE-ProRule" id="PRU00221"/>
    </source>
</evidence>
<dbReference type="InterPro" id="IPR044285">
    <property type="entry name" value="PWP1"/>
</dbReference>
<dbReference type="InterPro" id="IPR019775">
    <property type="entry name" value="WD40_repeat_CS"/>
</dbReference>
<dbReference type="Pfam" id="PF00400">
    <property type="entry name" value="WD40"/>
    <property type="match status" value="3"/>
</dbReference>
<dbReference type="SMART" id="SM00320">
    <property type="entry name" value="WD40"/>
    <property type="match status" value="3"/>
</dbReference>
<dbReference type="GO" id="GO:0006364">
    <property type="term" value="P:rRNA processing"/>
    <property type="evidence" value="ECO:0007669"/>
    <property type="project" value="InterPro"/>
</dbReference>
<evidence type="ECO:0000256" key="5">
    <source>
        <dbReference type="SAM" id="MobiDB-lite"/>
    </source>
</evidence>
<evidence type="ECO:0000256" key="2">
    <source>
        <dbReference type="ARBA" id="ARBA00022574"/>
    </source>
</evidence>
<evidence type="ECO:0000313" key="7">
    <source>
        <dbReference type="Proteomes" id="UP000887116"/>
    </source>
</evidence>
<dbReference type="EMBL" id="BMAO01030315">
    <property type="protein sequence ID" value="GFQ67191.1"/>
    <property type="molecule type" value="Genomic_DNA"/>
</dbReference>
<feature type="repeat" description="WD" evidence="4">
    <location>
        <begin position="166"/>
        <end position="202"/>
    </location>
</feature>
<sequence length="294" mass="33403">MSPVIQIWDLDIVDILEPVYCLGEKTKKKENNQKIKSKRHKDAVISLSWNKHVRNILASGSADSSIIMWDLQEGTALKKFNFHTGKVQALQWHPFESHFLLSGCTDGIISVHDCQTENGENKTWKVEGEIERVLWNLFESLKFFCSTDLGFVYSIDMRNTEIEHSTKAHEEAVTGLDMSQERNMLLTAGMDGTLKMWNVEDGFIFLKAFKLKVGSIYTAKISPDSGFTTAIGGNAPSHNLKVMDIDEKLKDEKVKKKFKVKNAMPTTSRSPPEKKARFDKTSSKKSKHNVKNYK</sequence>
<reference evidence="6" key="1">
    <citation type="submission" date="2020-07" db="EMBL/GenBank/DDBJ databases">
        <title>Multicomponent nature underlies the extraordinary mechanical properties of spider dragline silk.</title>
        <authorList>
            <person name="Kono N."/>
            <person name="Nakamura H."/>
            <person name="Mori M."/>
            <person name="Yoshida Y."/>
            <person name="Ohtoshi R."/>
            <person name="Malay A.D."/>
            <person name="Moran D.A.P."/>
            <person name="Tomita M."/>
            <person name="Numata K."/>
            <person name="Arakawa K."/>
        </authorList>
    </citation>
    <scope>NUCLEOTIDE SEQUENCE</scope>
</reference>
<dbReference type="OrthoDB" id="270624at2759"/>
<evidence type="ECO:0000256" key="1">
    <source>
        <dbReference type="ARBA" id="ARBA00022553"/>
    </source>
</evidence>
<keyword evidence="3" id="KW-0677">Repeat</keyword>
<dbReference type="PANTHER" id="PTHR14091:SF0">
    <property type="entry name" value="PERIODIC TRYPTOPHAN PROTEIN 1 HOMOLOG"/>
    <property type="match status" value="1"/>
</dbReference>
<dbReference type="InterPro" id="IPR015943">
    <property type="entry name" value="WD40/YVTN_repeat-like_dom_sf"/>
</dbReference>